<accession>A0ABD3R5Y3</accession>
<dbReference type="Proteomes" id="UP001530377">
    <property type="component" value="Unassembled WGS sequence"/>
</dbReference>
<reference evidence="1 2" key="1">
    <citation type="submission" date="2024-10" db="EMBL/GenBank/DDBJ databases">
        <title>Updated reference genomes for cyclostephanoid diatoms.</title>
        <authorList>
            <person name="Roberts W.R."/>
            <person name="Alverson A.J."/>
        </authorList>
    </citation>
    <scope>NUCLEOTIDE SEQUENCE [LARGE SCALE GENOMIC DNA]</scope>
    <source>
        <strain evidence="1 2">AJA228-03</strain>
    </source>
</reference>
<sequence length="66" mass="7342">MADGEDAVHYGGNTTSMEVTHFANLLCRDDGFAQRQRHHYGCQGDDPFVVDLDGMITKEEALPCVR</sequence>
<dbReference type="EMBL" id="JALLPB020000565">
    <property type="protein sequence ID" value="KAL3807959.1"/>
    <property type="molecule type" value="Genomic_DNA"/>
</dbReference>
<protein>
    <submittedName>
        <fullName evidence="1">Uncharacterized protein</fullName>
    </submittedName>
</protein>
<comment type="caution">
    <text evidence="1">The sequence shown here is derived from an EMBL/GenBank/DDBJ whole genome shotgun (WGS) entry which is preliminary data.</text>
</comment>
<dbReference type="AlphaFoldDB" id="A0ABD3R5Y3"/>
<gene>
    <name evidence="1" type="ORF">ACHAXA_006179</name>
</gene>
<evidence type="ECO:0000313" key="1">
    <source>
        <dbReference type="EMBL" id="KAL3807959.1"/>
    </source>
</evidence>
<organism evidence="1 2">
    <name type="scientific">Cyclostephanos tholiformis</name>
    <dbReference type="NCBI Taxonomy" id="382380"/>
    <lineage>
        <taxon>Eukaryota</taxon>
        <taxon>Sar</taxon>
        <taxon>Stramenopiles</taxon>
        <taxon>Ochrophyta</taxon>
        <taxon>Bacillariophyta</taxon>
        <taxon>Coscinodiscophyceae</taxon>
        <taxon>Thalassiosirophycidae</taxon>
        <taxon>Stephanodiscales</taxon>
        <taxon>Stephanodiscaceae</taxon>
        <taxon>Cyclostephanos</taxon>
    </lineage>
</organism>
<keyword evidence="2" id="KW-1185">Reference proteome</keyword>
<name>A0ABD3R5Y3_9STRA</name>
<proteinExistence type="predicted"/>
<evidence type="ECO:0000313" key="2">
    <source>
        <dbReference type="Proteomes" id="UP001530377"/>
    </source>
</evidence>